<feature type="region of interest" description="Disordered" evidence="1">
    <location>
        <begin position="29"/>
        <end position="104"/>
    </location>
</feature>
<feature type="compositionally biased region" description="Low complexity" evidence="1">
    <location>
        <begin position="41"/>
        <end position="57"/>
    </location>
</feature>
<keyword evidence="2" id="KW-0732">Signal</keyword>
<evidence type="ECO:0000313" key="4">
    <source>
        <dbReference type="Proteomes" id="UP000033618"/>
    </source>
</evidence>
<feature type="chain" id="PRO_5002490848" evidence="2">
    <location>
        <begin position="29"/>
        <end position="104"/>
    </location>
</feature>
<feature type="compositionally biased region" description="Polar residues" evidence="1">
    <location>
        <begin position="71"/>
        <end position="89"/>
    </location>
</feature>
<organism evidence="3 4">
    <name type="scientific">Robbsia andropogonis</name>
    <dbReference type="NCBI Taxonomy" id="28092"/>
    <lineage>
        <taxon>Bacteria</taxon>
        <taxon>Pseudomonadati</taxon>
        <taxon>Pseudomonadota</taxon>
        <taxon>Betaproteobacteria</taxon>
        <taxon>Burkholderiales</taxon>
        <taxon>Burkholderiaceae</taxon>
        <taxon>Robbsia</taxon>
    </lineage>
</organism>
<protein>
    <submittedName>
        <fullName evidence="3">Uncharacterized protein</fullName>
    </submittedName>
</protein>
<feature type="compositionally biased region" description="Polar residues" evidence="1">
    <location>
        <begin position="29"/>
        <end position="40"/>
    </location>
</feature>
<feature type="compositionally biased region" description="Basic residues" evidence="1">
    <location>
        <begin position="58"/>
        <end position="67"/>
    </location>
</feature>
<evidence type="ECO:0000313" key="3">
    <source>
        <dbReference type="EMBL" id="KKB63881.1"/>
    </source>
</evidence>
<dbReference type="AlphaFoldDB" id="A0A0F5K180"/>
<keyword evidence="4" id="KW-1185">Reference proteome</keyword>
<dbReference type="PATRIC" id="fig|28092.6.peg.2246"/>
<name>A0A0F5K180_9BURK</name>
<reference evidence="3 4" key="1">
    <citation type="submission" date="2015-03" db="EMBL/GenBank/DDBJ databases">
        <title>Draft Genome Sequence of Burkholderia andropogonis type strain ICMP2807, isolated from Sorghum bicolor.</title>
        <authorList>
            <person name="Lopes-Santos L."/>
            <person name="Castro D.B."/>
            <person name="Ottoboni L.M."/>
            <person name="Park D."/>
            <person name="Weirc B.S."/>
            <person name="Destefano S.A."/>
        </authorList>
    </citation>
    <scope>NUCLEOTIDE SEQUENCE [LARGE SCALE GENOMIC DNA]</scope>
    <source>
        <strain evidence="3 4">ICMP2807</strain>
    </source>
</reference>
<comment type="caution">
    <text evidence="3">The sequence shown here is derived from an EMBL/GenBank/DDBJ whole genome shotgun (WGS) entry which is preliminary data.</text>
</comment>
<evidence type="ECO:0000256" key="1">
    <source>
        <dbReference type="SAM" id="MobiDB-lite"/>
    </source>
</evidence>
<dbReference type="EMBL" id="LAQU01000007">
    <property type="protein sequence ID" value="KKB63881.1"/>
    <property type="molecule type" value="Genomic_DNA"/>
</dbReference>
<sequence>MRKFISPKLVSYGVAALIAAGAAVPVFAQSNTDGTTNSDVTAKSTTGSSLTGSSSPGKGHHTKHTKKSAAMSDSSNTGTGMSQPATGSNMGDMHNMKTNSSNGG</sequence>
<proteinExistence type="predicted"/>
<dbReference type="Proteomes" id="UP000033618">
    <property type="component" value="Unassembled WGS sequence"/>
</dbReference>
<dbReference type="RefSeq" id="WP_024902079.1">
    <property type="nucleotide sequence ID" value="NZ_CADFGU010000001.1"/>
</dbReference>
<gene>
    <name evidence="3" type="ORF">WM40_09540</name>
</gene>
<evidence type="ECO:0000256" key="2">
    <source>
        <dbReference type="SAM" id="SignalP"/>
    </source>
</evidence>
<feature type="signal peptide" evidence="2">
    <location>
        <begin position="1"/>
        <end position="28"/>
    </location>
</feature>
<accession>A0A0F5K180</accession>